<dbReference type="GO" id="GO:0046872">
    <property type="term" value="F:metal ion binding"/>
    <property type="evidence" value="ECO:0007669"/>
    <property type="project" value="InterPro"/>
</dbReference>
<dbReference type="PANTHER" id="PTHR23132">
    <property type="entry name" value="D-ALANINE--D-ALANINE LIGASE"/>
    <property type="match status" value="1"/>
</dbReference>
<dbReference type="InterPro" id="IPR013815">
    <property type="entry name" value="ATP_grasp_subdomain_1"/>
</dbReference>
<dbReference type="NCBIfam" id="NF002378">
    <property type="entry name" value="PRK01372.1"/>
    <property type="match status" value="1"/>
</dbReference>
<dbReference type="GO" id="GO:0008716">
    <property type="term" value="F:D-alanine-D-alanine ligase activity"/>
    <property type="evidence" value="ECO:0007669"/>
    <property type="project" value="InterPro"/>
</dbReference>
<keyword evidence="2" id="KW-0436">Ligase</keyword>
<evidence type="ECO:0000256" key="2">
    <source>
        <dbReference type="ARBA" id="ARBA00022598"/>
    </source>
</evidence>
<evidence type="ECO:0000256" key="3">
    <source>
        <dbReference type="ARBA" id="ARBA00023316"/>
    </source>
</evidence>
<dbReference type="Pfam" id="PF07478">
    <property type="entry name" value="Dala_Dala_lig_C"/>
    <property type="match status" value="1"/>
</dbReference>
<dbReference type="PIRSF" id="PIRSF039102">
    <property type="entry name" value="Ddl/VanB"/>
    <property type="match status" value="1"/>
</dbReference>
<dbReference type="InterPro" id="IPR005905">
    <property type="entry name" value="D_ala_D_ala"/>
</dbReference>
<evidence type="ECO:0000259" key="4">
    <source>
        <dbReference type="PROSITE" id="PS50975"/>
    </source>
</evidence>
<dbReference type="PANTHER" id="PTHR23132:SF23">
    <property type="entry name" value="D-ALANINE--D-ALANINE LIGASE B"/>
    <property type="match status" value="1"/>
</dbReference>
<dbReference type="GO" id="GO:0071555">
    <property type="term" value="P:cell wall organization"/>
    <property type="evidence" value="ECO:0007669"/>
    <property type="project" value="UniProtKB-KW"/>
</dbReference>
<comment type="similarity">
    <text evidence="1">Belongs to the D-alanine--D-alanine ligase family.</text>
</comment>
<organism evidence="5">
    <name type="scientific">freshwater metagenome</name>
    <dbReference type="NCBI Taxonomy" id="449393"/>
    <lineage>
        <taxon>unclassified sequences</taxon>
        <taxon>metagenomes</taxon>
        <taxon>ecological metagenomes</taxon>
    </lineage>
</organism>
<dbReference type="SUPFAM" id="SSF56059">
    <property type="entry name" value="Glutathione synthetase ATP-binding domain-like"/>
    <property type="match status" value="1"/>
</dbReference>
<dbReference type="PROSITE" id="PS50975">
    <property type="entry name" value="ATP_GRASP"/>
    <property type="match status" value="1"/>
</dbReference>
<dbReference type="SUPFAM" id="SSF52440">
    <property type="entry name" value="PreATP-grasp domain"/>
    <property type="match status" value="1"/>
</dbReference>
<dbReference type="GO" id="GO:0005737">
    <property type="term" value="C:cytoplasm"/>
    <property type="evidence" value="ECO:0007669"/>
    <property type="project" value="InterPro"/>
</dbReference>
<sequence>MIPKPKQAGKLRIMVLAGGISHERDISLKSGRRVADALIEQGASVEIREPDQNLLSNIKKDKPDVIWPVLHGASGEDGALRDILALTGVPFVGASSQSARLAWDKSIAKILVAGQGISTPASVTLPKETFKELDADGVLKAITSALSLPLVVKPARSGSAQGVTLVKKVDQLAKAMIDAYVYCDVAIIEKLVEGTELAVSVIDLGAGPIALPAVEIEPVEGDFGYQERYTAGETNYYIPARLTKSVAEKAAAMAIRAHNALGLRHLSRVDMIIDAKGTPWFLEANVLPGLTDTSLLPQAVLAAGHTLGEVYHSLAEAAVLGRG</sequence>
<evidence type="ECO:0000256" key="1">
    <source>
        <dbReference type="ARBA" id="ARBA00010871"/>
    </source>
</evidence>
<dbReference type="AlphaFoldDB" id="A0A6J7JRZ4"/>
<dbReference type="Gene3D" id="3.40.50.20">
    <property type="match status" value="1"/>
</dbReference>
<name>A0A6J7JRZ4_9ZZZZ</name>
<dbReference type="InterPro" id="IPR011761">
    <property type="entry name" value="ATP-grasp"/>
</dbReference>
<dbReference type="EMBL" id="CAFBNO010000002">
    <property type="protein sequence ID" value="CAB4946075.1"/>
    <property type="molecule type" value="Genomic_DNA"/>
</dbReference>
<feature type="domain" description="ATP-grasp" evidence="4">
    <location>
        <begin position="109"/>
        <end position="316"/>
    </location>
</feature>
<evidence type="ECO:0000313" key="5">
    <source>
        <dbReference type="EMBL" id="CAB4946075.1"/>
    </source>
</evidence>
<dbReference type="Gene3D" id="3.30.1490.20">
    <property type="entry name" value="ATP-grasp fold, A domain"/>
    <property type="match status" value="1"/>
</dbReference>
<gene>
    <name evidence="5" type="ORF">UFOPK3837_00125</name>
</gene>
<keyword evidence="3" id="KW-0961">Cell wall biogenesis/degradation</keyword>
<dbReference type="Gene3D" id="3.30.470.20">
    <property type="entry name" value="ATP-grasp fold, B domain"/>
    <property type="match status" value="1"/>
</dbReference>
<proteinExistence type="inferred from homology"/>
<dbReference type="InterPro" id="IPR016185">
    <property type="entry name" value="PreATP-grasp_dom_sf"/>
</dbReference>
<protein>
    <submittedName>
        <fullName evidence="5">Unannotated protein</fullName>
    </submittedName>
</protein>
<reference evidence="5" key="1">
    <citation type="submission" date="2020-05" db="EMBL/GenBank/DDBJ databases">
        <authorList>
            <person name="Chiriac C."/>
            <person name="Salcher M."/>
            <person name="Ghai R."/>
            <person name="Kavagutti S V."/>
        </authorList>
    </citation>
    <scope>NUCLEOTIDE SEQUENCE</scope>
</reference>
<dbReference type="GO" id="GO:0005524">
    <property type="term" value="F:ATP binding"/>
    <property type="evidence" value="ECO:0007669"/>
    <property type="project" value="InterPro"/>
</dbReference>
<dbReference type="InterPro" id="IPR011095">
    <property type="entry name" value="Dala_Dala_lig_C"/>
</dbReference>
<dbReference type="HAMAP" id="MF_00047">
    <property type="entry name" value="Dala_Dala_lig"/>
    <property type="match status" value="1"/>
</dbReference>
<accession>A0A6J7JRZ4</accession>